<evidence type="ECO:0000313" key="1">
    <source>
        <dbReference type="EMBL" id="AUV81230.1"/>
    </source>
</evidence>
<dbReference type="KEGG" id="srub:C2R22_05795"/>
<gene>
    <name evidence="1" type="ORF">C2R22_05795</name>
</gene>
<protein>
    <submittedName>
        <fullName evidence="1">Uncharacterized protein</fullName>
    </submittedName>
</protein>
<proteinExistence type="predicted"/>
<evidence type="ECO:0000313" key="2">
    <source>
        <dbReference type="Proteomes" id="UP000236584"/>
    </source>
</evidence>
<sequence length="65" mass="7342">MSKNAYTVEYTDVSGDRRRVEFEPRAGDLGHLRIESVYERGRGTWREVGREIVCDVAIDGAQVVA</sequence>
<reference evidence="1 2" key="1">
    <citation type="submission" date="2018-01" db="EMBL/GenBank/DDBJ databases">
        <title>Complete genome sequence of Salinigranum rubrum GX10T, an extremely halophilic archaeon isolated from a marine solar saltern.</title>
        <authorList>
            <person name="Han S."/>
        </authorList>
    </citation>
    <scope>NUCLEOTIDE SEQUENCE [LARGE SCALE GENOMIC DNA]</scope>
    <source>
        <strain evidence="1 2">GX10</strain>
    </source>
</reference>
<keyword evidence="2" id="KW-1185">Reference proteome</keyword>
<dbReference type="EMBL" id="CP026309">
    <property type="protein sequence ID" value="AUV81230.1"/>
    <property type="molecule type" value="Genomic_DNA"/>
</dbReference>
<dbReference type="GeneID" id="35591583"/>
<dbReference type="AlphaFoldDB" id="A0A2I8VH39"/>
<dbReference type="RefSeq" id="WP_103424918.1">
    <property type="nucleotide sequence ID" value="NZ_CP026309.1"/>
</dbReference>
<dbReference type="Proteomes" id="UP000236584">
    <property type="component" value="Chromosome"/>
</dbReference>
<dbReference type="OrthoDB" id="216687at2157"/>
<name>A0A2I8VH39_9EURY</name>
<organism evidence="1 2">
    <name type="scientific">Salinigranum rubrum</name>
    <dbReference type="NCBI Taxonomy" id="755307"/>
    <lineage>
        <taxon>Archaea</taxon>
        <taxon>Methanobacteriati</taxon>
        <taxon>Methanobacteriota</taxon>
        <taxon>Stenosarchaea group</taxon>
        <taxon>Halobacteria</taxon>
        <taxon>Halobacteriales</taxon>
        <taxon>Haloferacaceae</taxon>
        <taxon>Salinigranum</taxon>
    </lineage>
</organism>
<accession>A0A2I8VH39</accession>